<sequence length="259" mass="27747">MKTILILAVFSLMLTDINAQDYKGDKLNLTLEDSSKPGLLAITWGIGDINIQSYEGKQVQIDIKTIADANEANDPTISMSGMKKTLSSSNELQIENKSNAISIKNFKIKSTINLTIKIPKEFSIKIKTLGKGSITIKGVSGLVEVSSFEGDVKLDEISGSVSASNTRGNLTVNFTKLESANPTAISTLKGNIDIGLPSNTKTTIRLKASRGDIKSDFPLNSVTNTKPFKTAEWLSSSINGGGGELTLTSFIGSITVRKK</sequence>
<dbReference type="RefSeq" id="WP_163948917.1">
    <property type="nucleotide sequence ID" value="NZ_JAAFZH010000005.1"/>
</dbReference>
<dbReference type="Pfam" id="PF13349">
    <property type="entry name" value="DUF4097"/>
    <property type="match status" value="1"/>
</dbReference>
<dbReference type="Proteomes" id="UP000474175">
    <property type="component" value="Unassembled WGS sequence"/>
</dbReference>
<evidence type="ECO:0000313" key="3">
    <source>
        <dbReference type="Proteomes" id="UP000474175"/>
    </source>
</evidence>
<keyword evidence="3" id="KW-1185">Reference proteome</keyword>
<evidence type="ECO:0000313" key="2">
    <source>
        <dbReference type="EMBL" id="NDU95914.1"/>
    </source>
</evidence>
<feature type="domain" description="DUF4097" evidence="1">
    <location>
        <begin position="89"/>
        <end position="225"/>
    </location>
</feature>
<name>A0A6L9L638_9BACT</name>
<dbReference type="PANTHER" id="PTHR34094">
    <property type="match status" value="1"/>
</dbReference>
<reference evidence="2 3" key="1">
    <citation type="submission" date="2020-02" db="EMBL/GenBank/DDBJ databases">
        <title>Draft genome sequence of two Spirosoma agri KCTC 52727 and Spirosoma terrae KCTC 52035.</title>
        <authorList>
            <person name="Rojas J."/>
            <person name="Ambika Manirajan B."/>
            <person name="Suarez C."/>
            <person name="Ratering S."/>
            <person name="Schnell S."/>
        </authorList>
    </citation>
    <scope>NUCLEOTIDE SEQUENCE [LARGE SCALE GENOMIC DNA]</scope>
    <source>
        <strain evidence="2 3">KCTC 52035</strain>
    </source>
</reference>
<evidence type="ECO:0000259" key="1">
    <source>
        <dbReference type="Pfam" id="PF13349"/>
    </source>
</evidence>
<protein>
    <submittedName>
        <fullName evidence="2">DUF4097 domain-containing protein</fullName>
    </submittedName>
</protein>
<proteinExistence type="predicted"/>
<dbReference type="AlphaFoldDB" id="A0A6L9L638"/>
<dbReference type="PANTHER" id="PTHR34094:SF1">
    <property type="entry name" value="PROTEIN FAM185A"/>
    <property type="match status" value="1"/>
</dbReference>
<dbReference type="InterPro" id="IPR025164">
    <property type="entry name" value="Toastrack_DUF4097"/>
</dbReference>
<dbReference type="EMBL" id="JAAFZH010000005">
    <property type="protein sequence ID" value="NDU95914.1"/>
    <property type="molecule type" value="Genomic_DNA"/>
</dbReference>
<accession>A0A6L9L638</accession>
<comment type="caution">
    <text evidence="2">The sequence shown here is derived from an EMBL/GenBank/DDBJ whole genome shotgun (WGS) entry which is preliminary data.</text>
</comment>
<gene>
    <name evidence="2" type="ORF">GK108_13610</name>
</gene>
<organism evidence="2 3">
    <name type="scientific">Spirosoma terrae</name>
    <dbReference type="NCBI Taxonomy" id="1968276"/>
    <lineage>
        <taxon>Bacteria</taxon>
        <taxon>Pseudomonadati</taxon>
        <taxon>Bacteroidota</taxon>
        <taxon>Cytophagia</taxon>
        <taxon>Cytophagales</taxon>
        <taxon>Cytophagaceae</taxon>
        <taxon>Spirosoma</taxon>
    </lineage>
</organism>